<dbReference type="InterPro" id="IPR019734">
    <property type="entry name" value="TPR_rpt"/>
</dbReference>
<dbReference type="AlphaFoldDB" id="A0A7L8ACE7"/>
<accession>A0A7L8ACE7</accession>
<feature type="repeat" description="TPR" evidence="1">
    <location>
        <begin position="88"/>
        <end position="121"/>
    </location>
</feature>
<dbReference type="EMBL" id="CP061813">
    <property type="protein sequence ID" value="QOD59660.1"/>
    <property type="molecule type" value="Genomic_DNA"/>
</dbReference>
<dbReference type="InterPro" id="IPR011990">
    <property type="entry name" value="TPR-like_helical_dom_sf"/>
</dbReference>
<evidence type="ECO:0000313" key="2">
    <source>
        <dbReference type="EMBL" id="QOD59660.1"/>
    </source>
</evidence>
<organism evidence="2 3">
    <name type="scientific">Polaribacter haliotis</name>
    <dbReference type="NCBI Taxonomy" id="1888915"/>
    <lineage>
        <taxon>Bacteria</taxon>
        <taxon>Pseudomonadati</taxon>
        <taxon>Bacteroidota</taxon>
        <taxon>Flavobacteriia</taxon>
        <taxon>Flavobacteriales</taxon>
        <taxon>Flavobacteriaceae</taxon>
    </lineage>
</organism>
<evidence type="ECO:0008006" key="4">
    <source>
        <dbReference type="Google" id="ProtNLM"/>
    </source>
</evidence>
<evidence type="ECO:0000313" key="3">
    <source>
        <dbReference type="Proteomes" id="UP000516764"/>
    </source>
</evidence>
<dbReference type="RefSeq" id="WP_088352334.1">
    <property type="nucleotide sequence ID" value="NZ_CP061813.1"/>
</dbReference>
<keyword evidence="1" id="KW-0802">TPR repeat</keyword>
<sequence>MKIRSKIIEKKEKRATCLKFVLFSLLFILFSTKTYSQDSIPAAKDLTEEKELLFQQSFFIALSQKSIGNYQKAIENLENCNQILPNNLTVFFEFSKNYLRLNNILLAKEYINRALDQEPDNIWMLKQLVKIQVRERNFPEAIKTQQKIIAKYPREREYLVRLYLQNRDSKSAVSLLNILEKEEVLSANLKRLKASLNKRKEEPKAQKLNTNIQDLVSSFKTDKSYKILEEILNKSKDNPERLLKFSEEGIALFPAQPFVYLVNGKALNIKKEYKKAVETLQNGIDFVIEDDMEADFYKELSTSYKGLGNKKDERKFLEKYKKLKGI</sequence>
<dbReference type="KEGG" id="phal:H9I45_09855"/>
<dbReference type="Proteomes" id="UP000516764">
    <property type="component" value="Chromosome"/>
</dbReference>
<dbReference type="SUPFAM" id="SSF48452">
    <property type="entry name" value="TPR-like"/>
    <property type="match status" value="1"/>
</dbReference>
<dbReference type="PROSITE" id="PS50005">
    <property type="entry name" value="TPR"/>
    <property type="match status" value="1"/>
</dbReference>
<proteinExistence type="predicted"/>
<keyword evidence="3" id="KW-1185">Reference proteome</keyword>
<evidence type="ECO:0000256" key="1">
    <source>
        <dbReference type="PROSITE-ProRule" id="PRU00339"/>
    </source>
</evidence>
<reference evidence="2 3" key="1">
    <citation type="journal article" date="2016" name="Int. J. Syst. Evol. Microbiol.">
        <title>Polaribacter haliotis sp. nov., isolated from the gut of abalone Haliotis discus hannai.</title>
        <authorList>
            <person name="Kim Y.O."/>
            <person name="Park I.S."/>
            <person name="Park S."/>
            <person name="Nam B.H."/>
            <person name="Park J.M."/>
            <person name="Kim D.G."/>
            <person name="Yoon J.H."/>
        </authorList>
    </citation>
    <scope>NUCLEOTIDE SEQUENCE [LARGE SCALE GENOMIC DNA]</scope>
    <source>
        <strain evidence="2 3">KCTC 52418</strain>
    </source>
</reference>
<dbReference type="Gene3D" id="1.25.40.10">
    <property type="entry name" value="Tetratricopeptide repeat domain"/>
    <property type="match status" value="2"/>
</dbReference>
<protein>
    <recommendedName>
        <fullName evidence="4">Tetratricopeptide repeat protein</fullName>
    </recommendedName>
</protein>
<name>A0A7L8ACE7_9FLAO</name>
<dbReference type="SMART" id="SM00028">
    <property type="entry name" value="TPR"/>
    <property type="match status" value="3"/>
</dbReference>
<dbReference type="OrthoDB" id="1465784at2"/>
<gene>
    <name evidence="2" type="ORF">H9I45_09855</name>
</gene>